<accession>A0A2M7FZ62</accession>
<feature type="region of interest" description="Disordered" evidence="1">
    <location>
        <begin position="1"/>
        <end position="31"/>
    </location>
</feature>
<comment type="caution">
    <text evidence="2">The sequence shown here is derived from an EMBL/GenBank/DDBJ whole genome shotgun (WGS) entry which is preliminary data.</text>
</comment>
<dbReference type="Proteomes" id="UP000231019">
    <property type="component" value="Unassembled WGS sequence"/>
</dbReference>
<gene>
    <name evidence="2" type="ORF">COW36_20665</name>
</gene>
<evidence type="ECO:0000256" key="1">
    <source>
        <dbReference type="SAM" id="MobiDB-lite"/>
    </source>
</evidence>
<reference evidence="2 3" key="1">
    <citation type="submission" date="2017-09" db="EMBL/GenBank/DDBJ databases">
        <title>Depth-based differentiation of microbial function through sediment-hosted aquifers and enrichment of novel symbionts in the deep terrestrial subsurface.</title>
        <authorList>
            <person name="Probst A.J."/>
            <person name="Ladd B."/>
            <person name="Jarett J.K."/>
            <person name="Geller-Mcgrath D.E."/>
            <person name="Sieber C.M."/>
            <person name="Emerson J.B."/>
            <person name="Anantharaman K."/>
            <person name="Thomas B.C."/>
            <person name="Malmstrom R."/>
            <person name="Stieglmeier M."/>
            <person name="Klingl A."/>
            <person name="Woyke T."/>
            <person name="Ryan C.M."/>
            <person name="Banfield J.F."/>
        </authorList>
    </citation>
    <scope>NUCLEOTIDE SEQUENCE [LARGE SCALE GENOMIC DNA]</scope>
    <source>
        <strain evidence="2">CG17_big_fil_post_rev_8_21_14_2_50_48_46</strain>
    </source>
</reference>
<proteinExistence type="predicted"/>
<evidence type="ECO:0000313" key="3">
    <source>
        <dbReference type="Proteomes" id="UP000231019"/>
    </source>
</evidence>
<name>A0A2M7FZ62_9BACT</name>
<organism evidence="2 3">
    <name type="scientific">bacterium (Candidatus Blackallbacteria) CG17_big_fil_post_rev_8_21_14_2_50_48_46</name>
    <dbReference type="NCBI Taxonomy" id="2014261"/>
    <lineage>
        <taxon>Bacteria</taxon>
        <taxon>Candidatus Blackallbacteria</taxon>
    </lineage>
</organism>
<protein>
    <submittedName>
        <fullName evidence="2">Uncharacterized protein</fullName>
    </submittedName>
</protein>
<sequence length="79" mass="8182">MRCAALQSEDGEASSRTTEGGFPLASRDAAGGAKPGVVRAFNCQAAPAARHRNPVSNGARSAVSVAIRSIRHEHTTSHN</sequence>
<dbReference type="EMBL" id="PFFQ01000058">
    <property type="protein sequence ID" value="PIW14667.1"/>
    <property type="molecule type" value="Genomic_DNA"/>
</dbReference>
<evidence type="ECO:0000313" key="2">
    <source>
        <dbReference type="EMBL" id="PIW14667.1"/>
    </source>
</evidence>
<dbReference type="AlphaFoldDB" id="A0A2M7FZ62"/>